<feature type="transmembrane region" description="Helical" evidence="6">
    <location>
        <begin position="404"/>
        <end position="421"/>
    </location>
</feature>
<dbReference type="EMBL" id="CP032489">
    <property type="protein sequence ID" value="AYD46303.1"/>
    <property type="molecule type" value="Genomic_DNA"/>
</dbReference>
<protein>
    <submittedName>
        <fullName evidence="8">RND transporter</fullName>
    </submittedName>
</protein>
<keyword evidence="4 6" id="KW-1133">Transmembrane helix</keyword>
<evidence type="ECO:0000256" key="2">
    <source>
        <dbReference type="ARBA" id="ARBA00022475"/>
    </source>
</evidence>
<feature type="transmembrane region" description="Helical" evidence="6">
    <location>
        <begin position="313"/>
        <end position="336"/>
    </location>
</feature>
<sequence length="776" mass="87130">MWYRLGKFIIKNRLVLLIILILSTAFMAYKAMDIKMSYDFSKAVPPSNQKYKDYQAFLKKFGQDGNTVVVGFSTKQIANKEIFNKVATLQKSIRKARGVIGVLSMPTAINLLKNDSAQKFSAVNVFHPPYQDQAALDSDMAVFNSLLFYKDLLYNQRTDAYVMAVQLDTKLINSKARTEIIDGILRPITQFEEDTHISTHVSGLPYIRTRVSDKIAHELNWFLAGSFLLSAITLLLFFRSISAMLTSLAVVAMGVIWSMGTMVLLGYKITLLTALIPPLIVVIGIPNCIYFLNKYHSVYKVAENKNQAIVDMIGRMGIVTLFCNIAAAIGFAVFAFTSSDLLKEFGVVSGINIMLLFFISLIFIPAVLSYLGPPKPKHVRYLESKSLTNVLIKIERWTFLHTKYVYGVTLVLVVFSIMGILRMRSDAHVVDDLPQSDKIYTDLKWFESNFNGVMPLEVIIDTKKKDGLFRNLRTIEKIDRFSNYLDSQPAMAKPLSFVEALKFARQAFYNGDSSYYGVLTQFELPFMANYIKSANNQSQDSSAVKSSFGSMMHSFIDSSKQIARISVNMKDIGSAKLPSLLNRYQKKADQIFDTAHYKVTFTGSTVTFLEGSNYIIHGLQESIFWAFILIALAMLYLFQSFRILFCSLIPNIIPLLVTAGVMGWVGITIKPSTVLVFSVALGIAIDITIRFLINFKQELPKENNDVNNTLKQTINTTGISIIYTSLVLVAGFVIFCFSEFAGTRSLGWLTSLTLAVATFTNLVLLPVLIKTFSRKK</sequence>
<gene>
    <name evidence="8" type="ORF">D6B99_00900</name>
</gene>
<keyword evidence="3 6" id="KW-0812">Transmembrane</keyword>
<evidence type="ECO:0000256" key="5">
    <source>
        <dbReference type="ARBA" id="ARBA00023136"/>
    </source>
</evidence>
<feature type="domain" description="SSD" evidence="7">
    <location>
        <begin position="245"/>
        <end position="370"/>
    </location>
</feature>
<evidence type="ECO:0000256" key="4">
    <source>
        <dbReference type="ARBA" id="ARBA00022989"/>
    </source>
</evidence>
<feature type="transmembrane region" description="Helical" evidence="6">
    <location>
        <begin position="348"/>
        <end position="371"/>
    </location>
</feature>
<dbReference type="InterPro" id="IPR050545">
    <property type="entry name" value="Mycobact_MmpL"/>
</dbReference>
<feature type="transmembrane region" description="Helical" evidence="6">
    <location>
        <begin position="746"/>
        <end position="769"/>
    </location>
</feature>
<feature type="transmembrane region" description="Helical" evidence="6">
    <location>
        <begin position="271"/>
        <end position="292"/>
    </location>
</feature>
<dbReference type="PANTHER" id="PTHR33406:SF12">
    <property type="entry name" value="BLR2997 PROTEIN"/>
    <property type="match status" value="1"/>
</dbReference>
<feature type="transmembrane region" description="Helical" evidence="6">
    <location>
        <begin position="673"/>
        <end position="693"/>
    </location>
</feature>
<dbReference type="KEGG" id="ark:D6B99_00900"/>
<dbReference type="Pfam" id="PF03176">
    <property type="entry name" value="MMPL"/>
    <property type="match status" value="2"/>
</dbReference>
<evidence type="ECO:0000256" key="3">
    <source>
        <dbReference type="ARBA" id="ARBA00022692"/>
    </source>
</evidence>
<dbReference type="PROSITE" id="PS50156">
    <property type="entry name" value="SSD"/>
    <property type="match status" value="2"/>
</dbReference>
<dbReference type="Proteomes" id="UP000266118">
    <property type="component" value="Chromosome"/>
</dbReference>
<organism evidence="8 9">
    <name type="scientific">Arachidicoccus soli</name>
    <dbReference type="NCBI Taxonomy" id="2341117"/>
    <lineage>
        <taxon>Bacteria</taxon>
        <taxon>Pseudomonadati</taxon>
        <taxon>Bacteroidota</taxon>
        <taxon>Chitinophagia</taxon>
        <taxon>Chitinophagales</taxon>
        <taxon>Chitinophagaceae</taxon>
        <taxon>Arachidicoccus</taxon>
    </lineage>
</organism>
<name>A0A386HKQ4_9BACT</name>
<evidence type="ECO:0000313" key="9">
    <source>
        <dbReference type="Proteomes" id="UP000266118"/>
    </source>
</evidence>
<keyword evidence="2" id="KW-1003">Cell membrane</keyword>
<dbReference type="SUPFAM" id="SSF82866">
    <property type="entry name" value="Multidrug efflux transporter AcrB transmembrane domain"/>
    <property type="match status" value="2"/>
</dbReference>
<evidence type="ECO:0000259" key="7">
    <source>
        <dbReference type="PROSITE" id="PS50156"/>
    </source>
</evidence>
<feature type="transmembrane region" description="Helical" evidence="6">
    <location>
        <begin position="645"/>
        <end position="667"/>
    </location>
</feature>
<dbReference type="GO" id="GO:0005886">
    <property type="term" value="C:plasma membrane"/>
    <property type="evidence" value="ECO:0007669"/>
    <property type="project" value="UniProtKB-SubCell"/>
</dbReference>
<feature type="transmembrane region" description="Helical" evidence="6">
    <location>
        <begin position="245"/>
        <end position="265"/>
    </location>
</feature>
<keyword evidence="5 6" id="KW-0472">Membrane</keyword>
<dbReference type="PANTHER" id="PTHR33406">
    <property type="entry name" value="MEMBRANE PROTEIN MJ1562-RELATED"/>
    <property type="match status" value="1"/>
</dbReference>
<dbReference type="AlphaFoldDB" id="A0A386HKQ4"/>
<evidence type="ECO:0000256" key="6">
    <source>
        <dbReference type="SAM" id="Phobius"/>
    </source>
</evidence>
<feature type="domain" description="SSD" evidence="7">
    <location>
        <begin position="647"/>
        <end position="771"/>
    </location>
</feature>
<feature type="transmembrane region" description="Helical" evidence="6">
    <location>
        <begin position="219"/>
        <end position="238"/>
    </location>
</feature>
<accession>A0A386HKQ4</accession>
<evidence type="ECO:0000313" key="8">
    <source>
        <dbReference type="EMBL" id="AYD46303.1"/>
    </source>
</evidence>
<dbReference type="Gene3D" id="1.20.1640.10">
    <property type="entry name" value="Multidrug efflux transporter AcrB transmembrane domain"/>
    <property type="match status" value="2"/>
</dbReference>
<evidence type="ECO:0000256" key="1">
    <source>
        <dbReference type="ARBA" id="ARBA00004651"/>
    </source>
</evidence>
<reference evidence="8 9" key="1">
    <citation type="submission" date="2018-09" db="EMBL/GenBank/DDBJ databases">
        <title>Arachidicoccus sp. nov., a bacterium isolated from soil.</title>
        <authorList>
            <person name="Weon H.-Y."/>
            <person name="Kwon S.-W."/>
            <person name="Lee S.A."/>
        </authorList>
    </citation>
    <scope>NUCLEOTIDE SEQUENCE [LARGE SCALE GENOMIC DNA]</scope>
    <source>
        <strain evidence="8 9">KIS59-12</strain>
    </source>
</reference>
<dbReference type="InterPro" id="IPR004869">
    <property type="entry name" value="MMPL_dom"/>
</dbReference>
<dbReference type="InterPro" id="IPR000731">
    <property type="entry name" value="SSD"/>
</dbReference>
<feature type="transmembrane region" description="Helical" evidence="6">
    <location>
        <begin position="714"/>
        <end position="740"/>
    </location>
</feature>
<comment type="subcellular location">
    <subcellularLocation>
        <location evidence="1">Cell membrane</location>
        <topology evidence="1">Multi-pass membrane protein</topology>
    </subcellularLocation>
</comment>
<feature type="transmembrane region" description="Helical" evidence="6">
    <location>
        <begin position="622"/>
        <end position="638"/>
    </location>
</feature>
<proteinExistence type="predicted"/>
<dbReference type="OrthoDB" id="9805018at2"/>
<keyword evidence="9" id="KW-1185">Reference proteome</keyword>